<dbReference type="InterPro" id="IPR056877">
    <property type="entry name" value="Med14_C"/>
</dbReference>
<dbReference type="Pfam" id="PF25065">
    <property type="entry name" value="RM3_Med14"/>
    <property type="match status" value="1"/>
</dbReference>
<evidence type="ECO:0000256" key="11">
    <source>
        <dbReference type="SAM" id="MobiDB-lite"/>
    </source>
</evidence>
<organism evidence="19 20">
    <name type="scientific">Acropora cervicornis</name>
    <name type="common">Staghorn coral</name>
    <dbReference type="NCBI Taxonomy" id="6130"/>
    <lineage>
        <taxon>Eukaryota</taxon>
        <taxon>Metazoa</taxon>
        <taxon>Cnidaria</taxon>
        <taxon>Anthozoa</taxon>
        <taxon>Hexacorallia</taxon>
        <taxon>Scleractinia</taxon>
        <taxon>Astrocoeniina</taxon>
        <taxon>Acroporidae</taxon>
        <taxon>Acropora</taxon>
    </lineage>
</organism>
<evidence type="ECO:0000259" key="16">
    <source>
        <dbReference type="Pfam" id="PF25065"/>
    </source>
</evidence>
<dbReference type="GO" id="GO:0003712">
    <property type="term" value="F:transcription coregulator activity"/>
    <property type="evidence" value="ECO:0007669"/>
    <property type="project" value="UniProtKB-UniRule"/>
</dbReference>
<dbReference type="PANTHER" id="PTHR12809:SF2">
    <property type="entry name" value="MEDIATOR OF RNA POLYMERASE II TRANSCRIPTION SUBUNIT 14"/>
    <property type="match status" value="1"/>
</dbReference>
<evidence type="ECO:0000256" key="1">
    <source>
        <dbReference type="ARBA" id="ARBA00004123"/>
    </source>
</evidence>
<feature type="domain" description="Mediator complex subunit MED14 N-terminal" evidence="12">
    <location>
        <begin position="140"/>
        <end position="229"/>
    </location>
</feature>
<dbReference type="Pfam" id="PF08638">
    <property type="entry name" value="Med14"/>
    <property type="match status" value="2"/>
</dbReference>
<comment type="similarity">
    <text evidence="2 10">Belongs to the Mediator complex subunit 14 family.</text>
</comment>
<feature type="compositionally biased region" description="Basic and acidic residues" evidence="11">
    <location>
        <begin position="529"/>
        <end position="548"/>
    </location>
</feature>
<keyword evidence="4" id="KW-0677">Repeat</keyword>
<dbReference type="InterPro" id="IPR055122">
    <property type="entry name" value="Med14_N"/>
</dbReference>
<evidence type="ECO:0000256" key="4">
    <source>
        <dbReference type="ARBA" id="ARBA00022737"/>
    </source>
</evidence>
<dbReference type="Pfam" id="PF22983">
    <property type="entry name" value="RM8_Med14"/>
    <property type="match status" value="1"/>
</dbReference>
<evidence type="ECO:0000256" key="5">
    <source>
        <dbReference type="ARBA" id="ARBA00023015"/>
    </source>
</evidence>
<comment type="subunit">
    <text evidence="10">Component of the Mediator complex.</text>
</comment>
<dbReference type="EMBL" id="JARQWQ010000098">
    <property type="protein sequence ID" value="KAK2551403.1"/>
    <property type="molecule type" value="Genomic_DNA"/>
</dbReference>
<comment type="caution">
    <text evidence="19">The sequence shown here is derived from an EMBL/GenBank/DDBJ whole genome shotgun (WGS) entry which is preliminary data.</text>
</comment>
<dbReference type="Pfam" id="PF22984">
    <property type="entry name" value="RM6_Med14"/>
    <property type="match status" value="1"/>
</dbReference>
<dbReference type="InterPro" id="IPR055107">
    <property type="entry name" value="Med14_RM8"/>
</dbReference>
<gene>
    <name evidence="19" type="ORF">P5673_027805</name>
</gene>
<evidence type="ECO:0000313" key="19">
    <source>
        <dbReference type="EMBL" id="KAK2551403.1"/>
    </source>
</evidence>
<evidence type="ECO:0000256" key="6">
    <source>
        <dbReference type="ARBA" id="ARBA00023159"/>
    </source>
</evidence>
<evidence type="ECO:0000256" key="9">
    <source>
        <dbReference type="ARBA" id="ARBA00032007"/>
    </source>
</evidence>
<dbReference type="PANTHER" id="PTHR12809">
    <property type="entry name" value="MEDIATOR COMPLEX SUBUNIT"/>
    <property type="match status" value="1"/>
</dbReference>
<keyword evidence="6 10" id="KW-0010">Activator</keyword>
<feature type="compositionally biased region" description="Polar residues" evidence="11">
    <location>
        <begin position="515"/>
        <end position="528"/>
    </location>
</feature>
<evidence type="ECO:0000256" key="8">
    <source>
        <dbReference type="ARBA" id="ARBA00023242"/>
    </source>
</evidence>
<evidence type="ECO:0000259" key="12">
    <source>
        <dbReference type="Pfam" id="PF08638"/>
    </source>
</evidence>
<dbReference type="InterPro" id="IPR013947">
    <property type="entry name" value="Mediator_Med14"/>
</dbReference>
<comment type="function">
    <text evidence="10">Component of the Mediator complex, a coactivator involved in the regulated transcription of nearly all RNA polymerase II-dependent genes. Mediator functions as a bridge to convey information from gene-specific regulatory proteins to the basal RNA polymerase II transcription machinery. Mediator is recruited to promoters by direct interactions with regulatory proteins and serves as a scaffold for the assembly of a functional preinitiation complex with RNA polymerase II and the general transcription factors.</text>
</comment>
<feature type="domain" description="Mediator of RNA polymerase II transcription subunit 14 RM2" evidence="13">
    <location>
        <begin position="267"/>
        <end position="322"/>
    </location>
</feature>
<evidence type="ECO:0000259" key="18">
    <source>
        <dbReference type="Pfam" id="PF25069"/>
    </source>
</evidence>
<feature type="domain" description="Mediator of RNA polymerase II transcription subunit 14 RM5" evidence="17">
    <location>
        <begin position="657"/>
        <end position="742"/>
    </location>
</feature>
<evidence type="ECO:0000259" key="13">
    <source>
        <dbReference type="Pfam" id="PF22981"/>
    </source>
</evidence>
<protein>
    <recommendedName>
        <fullName evidence="3 10">Mediator of RNA polymerase II transcription subunit 14</fullName>
    </recommendedName>
    <alternativeName>
        <fullName evidence="9 10">Mediator complex subunit 14</fullName>
    </alternativeName>
</protein>
<feature type="compositionally biased region" description="Low complexity" evidence="11">
    <location>
        <begin position="1026"/>
        <end position="1035"/>
    </location>
</feature>
<feature type="domain" description="Mediator of RNA polymerase II transcription subunit 14 C-terminal" evidence="18">
    <location>
        <begin position="1299"/>
        <end position="1445"/>
    </location>
</feature>
<feature type="region of interest" description="Disordered" evidence="11">
    <location>
        <begin position="515"/>
        <end position="559"/>
    </location>
</feature>
<evidence type="ECO:0000256" key="3">
    <source>
        <dbReference type="ARBA" id="ARBA00019619"/>
    </source>
</evidence>
<dbReference type="GO" id="GO:0016592">
    <property type="term" value="C:mediator complex"/>
    <property type="evidence" value="ECO:0007669"/>
    <property type="project" value="UniProtKB-UniRule"/>
</dbReference>
<evidence type="ECO:0000313" key="20">
    <source>
        <dbReference type="Proteomes" id="UP001249851"/>
    </source>
</evidence>
<proteinExistence type="inferred from homology"/>
<dbReference type="Pfam" id="PF25069">
    <property type="entry name" value="Med14_C"/>
    <property type="match status" value="1"/>
</dbReference>
<sequence length="1446" mass="160020">MAPTEGQVVGSTKINLSMLIDFLLQKTYHELTVLSELKIEIVQFASRTRQQFVRLLALVKWAASAERVDKYQAMSTILDKQSMLFIDTADMLARMSRESLVKARSCHYVMAREGPNAGEGDSKDWSGTVRRKYLECNGLWLPTFCLPAAVDVLTGGTYPRLPTCIRDKIVPADPITSFEKTKTLQRLDQVIQHRLVTSKLPSEMGSMIVANGRVKFKVEHEFEVMLTLMGDESTIPWRVLQIDFLVQDMETGDGKSLVHTLQAKQLIRERWGENVRIEEYSIGKKLVISYWRYKVYKMTICGDATDSPNCLCVQHFPALPSEFMVESISKVTPGDLYIEKLLTHTIKAQSNVKLKLYPGMITTDGTSPSLAIQVSPNPTPAEIIIVAVGKRTGCFQVSLGNGQESGICAELGNALESHIAQFVSVLNDARCQLYVQRYLRSTLQLPVTVSLSLPVVNSSEHTRLAQLSRHKLFVRFRHYPNYCLVVEVCFEEGSKDVSTKYHLLQIKSSFGEDTTHPITSTDSASDNQQAKRVEVKKEGRKSQERSRPSCEGTWNTGPEVSQKRRPLFVTAGHMVTLDPKKLTDFAGTPLSGTVVSFSLESAEKENHLVKRQKTTTDVLEDGRNNSSYVPTFGHMVSICHSRIPFIQLREELGRHRIIYQGLTSEAGVGLALRLSNLPLPKDCDPTLVSSLQPSVLDCVLRFPGESHRTCLMEMIIDNCPLEGMFVSEKGRTRHVLFEYSAEQNTEYKGEDAGENWARSVVNKLLNDWCSVCKLYQHASELDVFLNDSQSHFRHMCRVYSYNYKQLTLQYDPDKQSLVTFEWSIAQSQFVLTFGYCGSGISANPHCITGKHLQQEFNKHQSLPYIVQILHNTFRPLAAIAKFSTKPLLGVLPHRPFIAFRKFAVLPQSYALEICFRGKNLVAIRDASHSIADPSKTKPGFLSIQNLKTFLQLYVDEVAKVGGITSRHASTADNEDPPSPITMETDTSVIEPQFMSPQSMPSAPNLGASPIISRTSPQASSTSVNVPSPFSASPSLSSPGNIYGVGSPASQLSALLQPSPVAPQGLAQSPAGLPAQSPATSLQFATPSPAMAGSSPAFSHNMPITSPGPWPMSPQFSTTGQTAKYRPSPSSQTSSGSGLKQPTTPPRPLTARTWASTTPIILSHAAFSKLCAPNPVSSTSRRGLPVMVSSLEKFLCCVYLKRHLMRVIQNEEPLSLVRNELSCVVFKVTPPSSNIQPCTNLQYVVNLDTTLTALRLSVKPPHGQEASWKDELATLERFFETRVIRAPYKASAITTFVRLLGAPPNILRDCIKIMKLEMNHDPTKLKWRVEWCLSIPPNAPEIGVRGGPAVVLKAKMLFFIQLSKPIPLSPCGEEQVVVVPILHEIQNNTVQQAEVTQGSTASSSEISTNAAIVSATLKRWNEMTPRTGECTIFPAVLELARNLDIPS</sequence>
<feature type="domain" description="Mediator of RNA polymerase II transcription subunit 14 RM6" evidence="15">
    <location>
        <begin position="792"/>
        <end position="859"/>
    </location>
</feature>
<feature type="domain" description="Mediator complex subunit MED14 N-terminal" evidence="12">
    <location>
        <begin position="14"/>
        <end position="105"/>
    </location>
</feature>
<feature type="domain" description="Mediator of RNA polymerase II transcription subunit 14 RM3" evidence="16">
    <location>
        <begin position="339"/>
        <end position="437"/>
    </location>
</feature>
<feature type="compositionally biased region" description="Polar residues" evidence="11">
    <location>
        <begin position="1011"/>
        <end position="1025"/>
    </location>
</feature>
<evidence type="ECO:0000259" key="17">
    <source>
        <dbReference type="Pfam" id="PF25067"/>
    </source>
</evidence>
<dbReference type="Pfam" id="PF22981">
    <property type="entry name" value="RM2_Med14"/>
    <property type="match status" value="1"/>
</dbReference>
<keyword evidence="7 10" id="KW-0804">Transcription</keyword>
<dbReference type="GO" id="GO:0006357">
    <property type="term" value="P:regulation of transcription by RNA polymerase II"/>
    <property type="evidence" value="ECO:0007669"/>
    <property type="project" value="InterPro"/>
</dbReference>
<evidence type="ECO:0000259" key="14">
    <source>
        <dbReference type="Pfam" id="PF22983"/>
    </source>
</evidence>
<evidence type="ECO:0000259" key="15">
    <source>
        <dbReference type="Pfam" id="PF22984"/>
    </source>
</evidence>
<reference evidence="19" key="1">
    <citation type="journal article" date="2023" name="G3 (Bethesda)">
        <title>Whole genome assembly and annotation of the endangered Caribbean coral Acropora cervicornis.</title>
        <authorList>
            <person name="Selwyn J.D."/>
            <person name="Vollmer S.V."/>
        </authorList>
    </citation>
    <scope>NUCLEOTIDE SEQUENCE</scope>
    <source>
        <strain evidence="19">K2</strain>
    </source>
</reference>
<reference evidence="19" key="2">
    <citation type="journal article" date="2023" name="Science">
        <title>Genomic signatures of disease resistance in endangered staghorn corals.</title>
        <authorList>
            <person name="Vollmer S.V."/>
            <person name="Selwyn J.D."/>
            <person name="Despard B.A."/>
            <person name="Roesel C.L."/>
        </authorList>
    </citation>
    <scope>NUCLEOTIDE SEQUENCE</scope>
    <source>
        <strain evidence="19">K2</strain>
    </source>
</reference>
<dbReference type="GO" id="GO:0070847">
    <property type="term" value="C:core mediator complex"/>
    <property type="evidence" value="ECO:0007669"/>
    <property type="project" value="TreeGrafter"/>
</dbReference>
<feature type="compositionally biased region" description="Low complexity" evidence="11">
    <location>
        <begin position="1126"/>
        <end position="1137"/>
    </location>
</feature>
<feature type="domain" description="Mediator of RNA polymerase II transcription subunit 14 RM8" evidence="14">
    <location>
        <begin position="1203"/>
        <end position="1282"/>
    </location>
</feature>
<dbReference type="InterPro" id="IPR055114">
    <property type="entry name" value="Med14_RM6"/>
</dbReference>
<comment type="subcellular location">
    <subcellularLocation>
        <location evidence="1 10">Nucleus</location>
    </subcellularLocation>
</comment>
<feature type="compositionally biased region" description="Polar residues" evidence="11">
    <location>
        <begin position="1076"/>
        <end position="1085"/>
    </location>
</feature>
<feature type="region of interest" description="Disordered" evidence="11">
    <location>
        <begin position="993"/>
        <end position="1035"/>
    </location>
</feature>
<dbReference type="InterPro" id="IPR055113">
    <property type="entry name" value="Med14_RM2"/>
</dbReference>
<evidence type="ECO:0000256" key="2">
    <source>
        <dbReference type="ARBA" id="ARBA00007813"/>
    </source>
</evidence>
<keyword evidence="5 10" id="KW-0805">Transcription regulation</keyword>
<dbReference type="InterPro" id="IPR056878">
    <property type="entry name" value="RM5_Med14"/>
</dbReference>
<accession>A0AAD9UVF5</accession>
<evidence type="ECO:0000256" key="7">
    <source>
        <dbReference type="ARBA" id="ARBA00023163"/>
    </source>
</evidence>
<evidence type="ECO:0000256" key="10">
    <source>
        <dbReference type="RuleBase" id="RU365082"/>
    </source>
</evidence>
<dbReference type="Proteomes" id="UP001249851">
    <property type="component" value="Unassembled WGS sequence"/>
</dbReference>
<keyword evidence="8 10" id="KW-0539">Nucleus</keyword>
<keyword evidence="20" id="KW-1185">Reference proteome</keyword>
<dbReference type="Pfam" id="PF25067">
    <property type="entry name" value="RM5_Med14"/>
    <property type="match status" value="1"/>
</dbReference>
<feature type="region of interest" description="Disordered" evidence="11">
    <location>
        <begin position="1060"/>
        <end position="1150"/>
    </location>
</feature>
<dbReference type="InterPro" id="IPR056879">
    <property type="entry name" value="RM3_Med14"/>
</dbReference>
<name>A0AAD9UVF5_ACRCE</name>